<sequence length="609" mass="66348">MAASSSSSGVRNSLIKKLDTFEAQLSGLEEHLQPLMDADYEELMSKMTPLEQSELNVSLAFTTASLYWMFLKTQGTDVKTHKIKDEIDRVKSYMARVKKASEQEDAKTRKRDVVLNKEAAARIVKAHTTEPTAQSSGKRKAEESSSESKQEKEGHKTSGKRARKNKKSAGCYFRSIGFRSCVSVDINAYRGRVAFKPVFSMSDSADDDSVNLSMLLAAVGMIVAIIVLLLCVCWRVHKYVAREGQVETVRCHACYAEVEVPRSENRGGAEEGSGVLRVFLCRACMFANGGNDLLFTDAADVEAAGSEAETVEGGEVAAKPSRLEMAIQRNEGKLFKLRKITTNFFRMKTVNSVGTPKTDRSKLSRDRNSYSSSSRKSLAASTSKTLMPGVCTVCFEETDTRLAFLPCGHSGICLDCMRDILRVLKGECHVCRRDIEAVVKVTKRRQGMSGKSSRQLDSTARKARAEEEGTGGGLLTAERRKTSDDEYIGSALSVFDCELAPRPLQWSGGLSNDDSHGASQWSLRSFPRLDGNEGHSSSSSSTMQPEGEAGPIVVPPISRGTPASSLSYSPSLRVVYDGSSHGGSVVEQSSVRAALRSHLEGRGSTTTEV</sequence>
<dbReference type="GO" id="GO:0005730">
    <property type="term" value="C:nucleolus"/>
    <property type="evidence" value="ECO:0007669"/>
    <property type="project" value="TreeGrafter"/>
</dbReference>
<keyword evidence="10" id="KW-0238">DNA-binding</keyword>
<dbReference type="PANTHER" id="PTHR15341">
    <property type="entry name" value="SUN-COR STEROID HORMONE RECEPTOR CO-REPRESSOR"/>
    <property type="match status" value="1"/>
</dbReference>
<feature type="compositionally biased region" description="Basic and acidic residues" evidence="7">
    <location>
        <begin position="357"/>
        <end position="368"/>
    </location>
</feature>
<protein>
    <submittedName>
        <fullName evidence="10">DNA-binding protein c1d</fullName>
    </submittedName>
</protein>
<evidence type="ECO:0000256" key="7">
    <source>
        <dbReference type="SAM" id="MobiDB-lite"/>
    </source>
</evidence>
<evidence type="ECO:0000313" key="11">
    <source>
        <dbReference type="Proteomes" id="UP000541610"/>
    </source>
</evidence>
<evidence type="ECO:0000313" key="10">
    <source>
        <dbReference type="EMBL" id="KAF4695303.1"/>
    </source>
</evidence>
<dbReference type="Pfam" id="PF13920">
    <property type="entry name" value="zf-C3HC4_3"/>
    <property type="match status" value="1"/>
</dbReference>
<dbReference type="EMBL" id="JABANP010000022">
    <property type="protein sequence ID" value="KAF4695303.1"/>
    <property type="molecule type" value="Genomic_DNA"/>
</dbReference>
<dbReference type="GO" id="GO:0003723">
    <property type="term" value="F:RNA binding"/>
    <property type="evidence" value="ECO:0007669"/>
    <property type="project" value="UniProtKB-KW"/>
</dbReference>
<feature type="compositionally biased region" description="Polar residues" evidence="7">
    <location>
        <begin position="449"/>
        <end position="458"/>
    </location>
</feature>
<organism evidence="10 11">
    <name type="scientific">Perkinsus olseni</name>
    <name type="common">Perkinsus atlanticus</name>
    <dbReference type="NCBI Taxonomy" id="32597"/>
    <lineage>
        <taxon>Eukaryota</taxon>
        <taxon>Sar</taxon>
        <taxon>Alveolata</taxon>
        <taxon>Perkinsozoa</taxon>
        <taxon>Perkinsea</taxon>
        <taxon>Perkinsida</taxon>
        <taxon>Perkinsidae</taxon>
        <taxon>Perkinsus</taxon>
    </lineage>
</organism>
<dbReference type="PANTHER" id="PTHR15341:SF3">
    <property type="entry name" value="NUCLEAR NUCLEIC ACID-BINDING PROTEIN C1D"/>
    <property type="match status" value="1"/>
</dbReference>
<gene>
    <name evidence="10" type="primary">C1D</name>
    <name evidence="10" type="ORF">FOZ60_005169</name>
</gene>
<evidence type="ECO:0000256" key="4">
    <source>
        <dbReference type="ARBA" id="ARBA00022884"/>
    </source>
</evidence>
<dbReference type="GO" id="GO:0010468">
    <property type="term" value="P:regulation of gene expression"/>
    <property type="evidence" value="ECO:0007669"/>
    <property type="project" value="TreeGrafter"/>
</dbReference>
<evidence type="ECO:0000256" key="6">
    <source>
        <dbReference type="PROSITE-ProRule" id="PRU00175"/>
    </source>
</evidence>
<dbReference type="GO" id="GO:0000178">
    <property type="term" value="C:exosome (RNase complex)"/>
    <property type="evidence" value="ECO:0007669"/>
    <property type="project" value="TreeGrafter"/>
</dbReference>
<dbReference type="OrthoDB" id="10261072at2759"/>
<keyword evidence="8" id="KW-0812">Transmembrane</keyword>
<dbReference type="PROSITE" id="PS50089">
    <property type="entry name" value="ZF_RING_2"/>
    <property type="match status" value="1"/>
</dbReference>
<dbReference type="InterPro" id="IPR007146">
    <property type="entry name" value="Sas10/Utp3/C1D"/>
</dbReference>
<evidence type="ECO:0000256" key="1">
    <source>
        <dbReference type="ARBA" id="ARBA00004123"/>
    </source>
</evidence>
<reference evidence="10 11" key="1">
    <citation type="submission" date="2020-04" db="EMBL/GenBank/DDBJ databases">
        <title>Perkinsus olseni comparative genomics.</title>
        <authorList>
            <person name="Bogema D.R."/>
        </authorList>
    </citation>
    <scope>NUCLEOTIDE SEQUENCE [LARGE SCALE GENOMIC DNA]</scope>
    <source>
        <strain evidence="10">00978-12</strain>
    </source>
</reference>
<comment type="similarity">
    <text evidence="2">Belongs to the C1D family.</text>
</comment>
<feature type="region of interest" description="Disordered" evidence="7">
    <location>
        <begin position="524"/>
        <end position="564"/>
    </location>
</feature>
<keyword evidence="8" id="KW-0472">Membrane</keyword>
<keyword evidence="5" id="KW-0539">Nucleus</keyword>
<comment type="caution">
    <text evidence="10">The sequence shown here is derived from an EMBL/GenBank/DDBJ whole genome shotgun (WGS) entry which is preliminary data.</text>
</comment>
<evidence type="ECO:0000256" key="5">
    <source>
        <dbReference type="ARBA" id="ARBA00023242"/>
    </source>
</evidence>
<dbReference type="GO" id="GO:0000460">
    <property type="term" value="P:maturation of 5.8S rRNA"/>
    <property type="evidence" value="ECO:0007669"/>
    <property type="project" value="TreeGrafter"/>
</dbReference>
<keyword evidence="4" id="KW-0694">RNA-binding</keyword>
<dbReference type="SUPFAM" id="SSF57850">
    <property type="entry name" value="RING/U-box"/>
    <property type="match status" value="1"/>
</dbReference>
<feature type="region of interest" description="Disordered" evidence="7">
    <location>
        <begin position="444"/>
        <end position="478"/>
    </location>
</feature>
<evidence type="ECO:0000259" key="9">
    <source>
        <dbReference type="PROSITE" id="PS50089"/>
    </source>
</evidence>
<keyword evidence="6" id="KW-0479">Metal-binding</keyword>
<keyword evidence="8" id="KW-1133">Transmembrane helix</keyword>
<dbReference type="InterPro" id="IPR013083">
    <property type="entry name" value="Znf_RING/FYVE/PHD"/>
</dbReference>
<proteinExistence type="inferred from homology"/>
<feature type="domain" description="RING-type" evidence="9">
    <location>
        <begin position="391"/>
        <end position="432"/>
    </location>
</feature>
<feature type="region of interest" description="Disordered" evidence="7">
    <location>
        <begin position="351"/>
        <end position="378"/>
    </location>
</feature>
<evidence type="ECO:0000256" key="2">
    <source>
        <dbReference type="ARBA" id="ARBA00009154"/>
    </source>
</evidence>
<dbReference type="GO" id="GO:0008270">
    <property type="term" value="F:zinc ion binding"/>
    <property type="evidence" value="ECO:0007669"/>
    <property type="project" value="UniProtKB-KW"/>
</dbReference>
<feature type="compositionally biased region" description="Low complexity" evidence="7">
    <location>
        <begin position="369"/>
        <end position="378"/>
    </location>
</feature>
<dbReference type="Pfam" id="PF04000">
    <property type="entry name" value="Sas10_Utp3"/>
    <property type="match status" value="1"/>
</dbReference>
<feature type="compositionally biased region" description="Basic and acidic residues" evidence="7">
    <location>
        <begin position="139"/>
        <end position="156"/>
    </location>
</feature>
<dbReference type="AlphaFoldDB" id="A0A7J6PGF5"/>
<keyword evidence="6" id="KW-0862">Zinc</keyword>
<evidence type="ECO:0000256" key="8">
    <source>
        <dbReference type="SAM" id="Phobius"/>
    </source>
</evidence>
<dbReference type="InterPro" id="IPR011082">
    <property type="entry name" value="Exosome-assoc_fac/DNA_repair"/>
</dbReference>
<name>A0A7J6PGF5_PEROL</name>
<feature type="transmembrane region" description="Helical" evidence="8">
    <location>
        <begin position="212"/>
        <end position="234"/>
    </location>
</feature>
<dbReference type="SMART" id="SM00184">
    <property type="entry name" value="RING"/>
    <property type="match status" value="1"/>
</dbReference>
<keyword evidence="6" id="KW-0863">Zinc-finger</keyword>
<dbReference type="InterPro" id="IPR001841">
    <property type="entry name" value="Znf_RING"/>
</dbReference>
<evidence type="ECO:0000256" key="3">
    <source>
        <dbReference type="ARBA" id="ARBA00022552"/>
    </source>
</evidence>
<dbReference type="Gene3D" id="3.30.40.10">
    <property type="entry name" value="Zinc/RING finger domain, C3HC4 (zinc finger)"/>
    <property type="match status" value="1"/>
</dbReference>
<dbReference type="Proteomes" id="UP000541610">
    <property type="component" value="Unassembled WGS sequence"/>
</dbReference>
<comment type="subcellular location">
    <subcellularLocation>
        <location evidence="1">Nucleus</location>
    </subcellularLocation>
</comment>
<keyword evidence="3" id="KW-0698">rRNA processing</keyword>
<feature type="region of interest" description="Disordered" evidence="7">
    <location>
        <begin position="124"/>
        <end position="163"/>
    </location>
</feature>
<dbReference type="GO" id="GO:0003677">
    <property type="term" value="F:DNA binding"/>
    <property type="evidence" value="ECO:0007669"/>
    <property type="project" value="UniProtKB-KW"/>
</dbReference>
<accession>A0A7J6PGF5</accession>